<dbReference type="InterPro" id="IPR009852">
    <property type="entry name" value="CENPJ_C_dom"/>
</dbReference>
<feature type="coiled-coil region" evidence="2">
    <location>
        <begin position="947"/>
        <end position="1006"/>
    </location>
</feature>
<dbReference type="GO" id="GO:0005814">
    <property type="term" value="C:centriole"/>
    <property type="evidence" value="ECO:0007669"/>
    <property type="project" value="TreeGrafter"/>
</dbReference>
<feature type="compositionally biased region" description="Low complexity" evidence="3">
    <location>
        <begin position="762"/>
        <end position="771"/>
    </location>
</feature>
<feature type="region of interest" description="Disordered" evidence="3">
    <location>
        <begin position="1037"/>
        <end position="1124"/>
    </location>
</feature>
<feature type="compositionally biased region" description="Basic and acidic residues" evidence="3">
    <location>
        <begin position="538"/>
        <end position="553"/>
    </location>
</feature>
<feature type="compositionally biased region" description="Polar residues" evidence="3">
    <location>
        <begin position="700"/>
        <end position="709"/>
    </location>
</feature>
<name>A0A4D9EM82_9SAUR</name>
<feature type="compositionally biased region" description="Basic and acidic residues" evidence="3">
    <location>
        <begin position="1091"/>
        <end position="1100"/>
    </location>
</feature>
<feature type="compositionally biased region" description="Polar residues" evidence="3">
    <location>
        <begin position="216"/>
        <end position="248"/>
    </location>
</feature>
<dbReference type="PANTHER" id="PTHR10331:SF25">
    <property type="entry name" value="T-COMPLEX PROTEIN 10A-RELATED"/>
    <property type="match status" value="1"/>
</dbReference>
<dbReference type="Pfam" id="PF25779">
    <property type="entry name" value="Tubulin-bind_CPAP"/>
    <property type="match status" value="1"/>
</dbReference>
<feature type="compositionally biased region" description="Basic and acidic residues" evidence="3">
    <location>
        <begin position="278"/>
        <end position="300"/>
    </location>
</feature>
<accession>A0A4D9EM82</accession>
<feature type="coiled-coil region" evidence="2">
    <location>
        <begin position="854"/>
        <end position="923"/>
    </location>
</feature>
<proteinExistence type="inferred from homology"/>
<evidence type="ECO:0000256" key="2">
    <source>
        <dbReference type="SAM" id="Coils"/>
    </source>
</evidence>
<keyword evidence="2" id="KW-0175">Coiled coil</keyword>
<dbReference type="GO" id="GO:0060271">
    <property type="term" value="P:cilium assembly"/>
    <property type="evidence" value="ECO:0007669"/>
    <property type="project" value="TreeGrafter"/>
</dbReference>
<sequence>MEADTLKDEDHVAEWTANDPARLVPSPSKITEKAMCFLPPGQINSTNGSFNEQFTPFCYSADSSMMGSNGSSSDNRFHGQAFQDAKQLNYLANSALFPHLLASSITQTGIVQASKSSDLETLSPVAAAPAPQKSREPTCYRNMGQSPGQQEQMMMEQMEQLQRLVTEQQKIITYYNPGFSVYPGTPSQLVAMVPTLPRFPATLFPVQLPLENSAPVQNHGHLQTSPSITQTSLQRRSPASSPNNSCSETLGEHPQPPSPGKEIEPLSRSAGSPTKKLSRQDAQEEEITASKDESPLKEEACPNTLPAIKEEEGEQTDEQVPLSPFGIRMDARTRNLEDRPIRPGIGVRQKTFEEFVEEQLKVDYQITENHQQNFCEAKVTPRKSFLKCGEGIARLEKNKENLAKEQAKHPRRVSFDCQNLFSLPRKQDAGKLQLGKHLNCLHRRASSPTVLVSNEKNTNCTISMSEIKAQVDSKARDPEQCPEERGEGGGGEECAKEDPAVPLQMNWAELLQQCQEQITGMKLQIGEKNKAQSTDSLGHSDKADKTSMESTVQKDLDIVDQRVKGNLTQRAEKPLEILQEGSKLQNLEGSQTKQMDWSTGLKFTSSVKGISSCHNEDYTVSKSPESQRGITTGFKMVNDRIMKVTHKSTQGMDRKKNITSVSHQQEWQSNRSAAHRWNAQPLSSGSGCTSTDSEDDPKSYCTQSTTTHMPQKVGRTDKNLDLSDADYATDEPSGAEELALKKHTKPPPKKLGAQEIKGKQDLSLSTSSSESGNGVAKLKGNKACSSLRKSPFRPPRAARGGREPEPRSESNVGDGKNVELQSSPSTCDLVASLFPAFKNKETLAEERAQRKPVLGTLEAAQRRLTDKLEELEKEVGVYRGETPLLARMKEEQEKARHFLRTRMDQLETSKAQELNCLEEYKRDCIHTPQKEKVEFKKYATAARVTREEVKSEEIQMLKQQIAGLQEEFRRNESHWHAAHGKLKNQIEMLTKQNLELRDELRVSEHQRLETEKKSGAVDFISRKPETPVSEAILRGTSSLANLEERPLQSSHKSRNTTPVGRKTPVEKHPPRDVNMKAMKSTVQRTESLKSVTREPREKTPSNHFHSRSTTPTGRRTPHQGRLTPFEPEKVMHQSSLNEQRTYGRKSPVLPVSHLTVSKETNSSSYIKGRFSSTSGSSEDTVLFRNQNDDVCSSASCSNNEETQENENLCLKRTQKSLKPWDQTASVTLSRRNSIIPSGRKTPAESFYALLDAEAKTSPPKSTLSRRSSLYEESKKRDEEVREKIEYADGKVEEVLTDGHRIITFRNGTKKEISADKRMTVVTFFNGDVKKIMPDQRVIYYYADAQTTHTTYSNGLEVLQFPNNQIEKHHPDGTKEIVFPDQTVKRFYDGGLEETVFPDGTVVKVEKNGDKMVMFSNGQKEIHTSQFKRREYPDGTIKTVYSSGQQETKYSSGRVRIKDKEGNIILNKK</sequence>
<dbReference type="STRING" id="55544.A0A4D9EM82"/>
<reference evidence="6 7" key="2">
    <citation type="submission" date="2019-04" db="EMBL/GenBank/DDBJ databases">
        <title>The genome sequence of big-headed turtle.</title>
        <authorList>
            <person name="Gong S."/>
        </authorList>
    </citation>
    <scope>NUCLEOTIDE SEQUENCE [LARGE SCALE GENOMIC DNA]</scope>
    <source>
        <strain evidence="6">DO16091913</strain>
        <tissue evidence="6">Muscle</tissue>
    </source>
</reference>
<dbReference type="Pfam" id="PF07202">
    <property type="entry name" value="Tcp10_C"/>
    <property type="match status" value="4"/>
</dbReference>
<dbReference type="PANTHER" id="PTHR10331">
    <property type="entry name" value="T COMPLEX PROTEIN 10"/>
    <property type="match status" value="1"/>
</dbReference>
<feature type="domain" description="CENPJ tubulin-binding region" evidence="5">
    <location>
        <begin position="335"/>
        <end position="397"/>
    </location>
</feature>
<evidence type="ECO:0000313" key="7">
    <source>
        <dbReference type="Proteomes" id="UP000297703"/>
    </source>
</evidence>
<evidence type="ECO:0000313" key="6">
    <source>
        <dbReference type="EMBL" id="TFK07144.1"/>
    </source>
</evidence>
<dbReference type="Proteomes" id="UP000297703">
    <property type="component" value="Unassembled WGS sequence"/>
</dbReference>
<dbReference type="EMBL" id="QXTE01000088">
    <property type="protein sequence ID" value="TFK07144.1"/>
    <property type="molecule type" value="Genomic_DNA"/>
</dbReference>
<feature type="compositionally biased region" description="Polar residues" evidence="3">
    <location>
        <begin position="680"/>
        <end position="691"/>
    </location>
</feature>
<feature type="region of interest" description="Disordered" evidence="3">
    <location>
        <begin position="122"/>
        <end position="150"/>
    </location>
</feature>
<dbReference type="GO" id="GO:0015631">
    <property type="term" value="F:tubulin binding"/>
    <property type="evidence" value="ECO:0007669"/>
    <property type="project" value="TreeGrafter"/>
</dbReference>
<feature type="domain" description="Centromere protein J C-terminal" evidence="4">
    <location>
        <begin position="1426"/>
        <end position="1456"/>
    </location>
</feature>
<dbReference type="InterPro" id="IPR047002">
    <property type="entry name" value="Tcp10_C_sf"/>
</dbReference>
<dbReference type="InterPro" id="IPR026581">
    <property type="entry name" value="TCP10L/CENPJ"/>
</dbReference>
<evidence type="ECO:0000259" key="4">
    <source>
        <dbReference type="Pfam" id="PF07202"/>
    </source>
</evidence>
<dbReference type="GO" id="GO:0061511">
    <property type="term" value="P:centriole elongation"/>
    <property type="evidence" value="ECO:0007669"/>
    <property type="project" value="TreeGrafter"/>
</dbReference>
<keyword evidence="7" id="KW-1185">Reference proteome</keyword>
<feature type="compositionally biased region" description="Polar residues" evidence="3">
    <location>
        <begin position="1258"/>
        <end position="1267"/>
    </location>
</feature>
<evidence type="ECO:0000256" key="1">
    <source>
        <dbReference type="ARBA" id="ARBA00005627"/>
    </source>
</evidence>
<organism evidence="6 7">
    <name type="scientific">Platysternon megacephalum</name>
    <name type="common">big-headed turtle</name>
    <dbReference type="NCBI Taxonomy" id="55544"/>
    <lineage>
        <taxon>Eukaryota</taxon>
        <taxon>Metazoa</taxon>
        <taxon>Chordata</taxon>
        <taxon>Craniata</taxon>
        <taxon>Vertebrata</taxon>
        <taxon>Euteleostomi</taxon>
        <taxon>Archelosauria</taxon>
        <taxon>Testudinata</taxon>
        <taxon>Testudines</taxon>
        <taxon>Cryptodira</taxon>
        <taxon>Durocryptodira</taxon>
        <taxon>Testudinoidea</taxon>
        <taxon>Platysternidae</taxon>
        <taxon>Platysternon</taxon>
    </lineage>
</organism>
<evidence type="ECO:0000256" key="3">
    <source>
        <dbReference type="SAM" id="MobiDB-lite"/>
    </source>
</evidence>
<feature type="compositionally biased region" description="Polar residues" evidence="3">
    <location>
        <begin position="658"/>
        <end position="672"/>
    </location>
</feature>
<dbReference type="OrthoDB" id="10252174at2759"/>
<feature type="compositionally biased region" description="Polar residues" evidence="3">
    <location>
        <begin position="1047"/>
        <end position="1058"/>
    </location>
</feature>
<evidence type="ECO:0000259" key="5">
    <source>
        <dbReference type="Pfam" id="PF25779"/>
    </source>
</evidence>
<feature type="region of interest" description="Disordered" evidence="3">
    <location>
        <begin position="216"/>
        <end position="300"/>
    </location>
</feature>
<dbReference type="Gene3D" id="2.60.450.20">
    <property type="match status" value="1"/>
</dbReference>
<feature type="region of interest" description="Disordered" evidence="3">
    <location>
        <begin position="1257"/>
        <end position="1277"/>
    </location>
</feature>
<feature type="compositionally biased region" description="Basic and acidic residues" evidence="3">
    <location>
        <begin position="1268"/>
        <end position="1277"/>
    </location>
</feature>
<feature type="region of interest" description="Disordered" evidence="3">
    <location>
        <begin position="472"/>
        <end position="496"/>
    </location>
</feature>
<reference evidence="6 7" key="1">
    <citation type="submission" date="2019-04" db="EMBL/GenBank/DDBJ databases">
        <title>Draft genome of the big-headed turtle Platysternon megacephalum.</title>
        <authorList>
            <person name="Gong S."/>
        </authorList>
    </citation>
    <scope>NUCLEOTIDE SEQUENCE [LARGE SCALE GENOMIC DNA]</scope>
    <source>
        <strain evidence="6">DO16091913</strain>
        <tissue evidence="6">Muscle</tissue>
    </source>
</reference>
<comment type="caution">
    <text evidence="6">The sequence shown here is derived from an EMBL/GenBank/DDBJ whole genome shotgun (WGS) entry which is preliminary data.</text>
</comment>
<feature type="domain" description="Centromere protein J C-terminal" evidence="4">
    <location>
        <begin position="1390"/>
        <end position="1422"/>
    </location>
</feature>
<feature type="region of interest" description="Disordered" evidence="3">
    <location>
        <begin position="646"/>
        <end position="822"/>
    </location>
</feature>
<dbReference type="GO" id="GO:0005813">
    <property type="term" value="C:centrosome"/>
    <property type="evidence" value="ECO:0007669"/>
    <property type="project" value="TreeGrafter"/>
</dbReference>
<feature type="compositionally biased region" description="Polar residues" evidence="3">
    <location>
        <begin position="1080"/>
        <end position="1090"/>
    </location>
</feature>
<feature type="domain" description="Centromere protein J C-terminal" evidence="4">
    <location>
        <begin position="1279"/>
        <end position="1312"/>
    </location>
</feature>
<gene>
    <name evidence="6" type="ORF">DR999_PMT10062</name>
</gene>
<protein>
    <submittedName>
        <fullName evidence="6">EF-hand domain-containing protein D1</fullName>
    </submittedName>
</protein>
<feature type="domain" description="Centromere protein J C-terminal" evidence="4">
    <location>
        <begin position="1353"/>
        <end position="1383"/>
    </location>
</feature>
<dbReference type="InterPro" id="IPR058029">
    <property type="entry name" value="Tubulin-bd_CENPJ"/>
</dbReference>
<feature type="region of interest" description="Disordered" evidence="3">
    <location>
        <begin position="529"/>
        <end position="553"/>
    </location>
</feature>
<comment type="similarity">
    <text evidence="1">Belongs to the TCP10 family.</text>
</comment>
<feature type="compositionally biased region" description="Basic and acidic residues" evidence="3">
    <location>
        <begin position="1063"/>
        <end position="1074"/>
    </location>
</feature>